<sequence>MFLEPWPVLAVAAIFILVSTHLIRRMRSPVASIPGPLYTKFTSIWLMRQEFISNRRPYIHQLHEKYGPVVRLGPNEVSFSSGEAIKEIYASGGSGYDKTEFYTLFKQFGVRTMFSTLVKGDHSQKKRYIAGQYANTNIKRPQVMSGIQDRADAFVQQCRNSAGMSTDAYVSLHCYALDCATHHLFHPHGTHSLEREEDLGLMKELSYHNSLQRYLCQYYFPDIWNFFMKFSKPKRSPDSNDYVLKTNEQSDLGECTLLHKLQASKDFFQKTEMAAECMDHMAAGIDTTGDGLCFLMHQMSLPESRYVQKKLLEEFKQEPEKPLDELPYLDAVVKEGLRCFPPIPMSQPRYVPSGGRTIDGYFVPMGTIVSCQAWTVHRLNEAVYPNGEKFFPERWLEEKGSLERNRLYFAFGAGGRGCTGKHLAIAEVKVLLKEVYSRFTTTIADDMVGSMELSDQVISSRPLDQTCKLVFTEIK</sequence>
<dbReference type="InterPro" id="IPR001128">
    <property type="entry name" value="Cyt_P450"/>
</dbReference>
<dbReference type="GO" id="GO:0020037">
    <property type="term" value="F:heme binding"/>
    <property type="evidence" value="ECO:0007669"/>
    <property type="project" value="InterPro"/>
</dbReference>
<keyword evidence="1" id="KW-0349">Heme</keyword>
<dbReference type="PRINTS" id="PR00385">
    <property type="entry name" value="P450"/>
</dbReference>
<dbReference type="EMBL" id="PDLN01000002">
    <property type="protein sequence ID" value="RDW92205.1"/>
    <property type="molecule type" value="Genomic_DNA"/>
</dbReference>
<dbReference type="InterPro" id="IPR050121">
    <property type="entry name" value="Cytochrome_P450_monoxygenase"/>
</dbReference>
<reference evidence="2 3" key="1">
    <citation type="journal article" date="2018" name="IMA Fungus">
        <title>IMA Genome-F 9: Draft genome sequence of Annulohypoxylon stygium, Aspergillus mulundensis, Berkeleyomyces basicola (syn. Thielaviopsis basicola), Ceratocystis smalleyi, two Cercospora beticola strains, Coleophoma cylindrospora, Fusarium fracticaudum, Phialophora cf. hyalina, and Morchella septimelata.</title>
        <authorList>
            <person name="Wingfield B.D."/>
            <person name="Bills G.F."/>
            <person name="Dong Y."/>
            <person name="Huang W."/>
            <person name="Nel W.J."/>
            <person name="Swalarsk-Parry B.S."/>
            <person name="Vaghefi N."/>
            <person name="Wilken P.M."/>
            <person name="An Z."/>
            <person name="de Beer Z.W."/>
            <person name="De Vos L."/>
            <person name="Chen L."/>
            <person name="Duong T.A."/>
            <person name="Gao Y."/>
            <person name="Hammerbacher A."/>
            <person name="Kikkert J.R."/>
            <person name="Li Y."/>
            <person name="Li H."/>
            <person name="Li K."/>
            <person name="Li Q."/>
            <person name="Liu X."/>
            <person name="Ma X."/>
            <person name="Naidoo K."/>
            <person name="Pethybridge S.J."/>
            <person name="Sun J."/>
            <person name="Steenkamp E.T."/>
            <person name="van der Nest M.A."/>
            <person name="van Wyk S."/>
            <person name="Wingfield M.J."/>
            <person name="Xiong C."/>
            <person name="Yue Q."/>
            <person name="Zhang X."/>
        </authorList>
    </citation>
    <scope>NUCLEOTIDE SEQUENCE [LARGE SCALE GENOMIC DNA]</scope>
    <source>
        <strain evidence="2 3">BP5796</strain>
    </source>
</reference>
<dbReference type="Pfam" id="PF00067">
    <property type="entry name" value="p450"/>
    <property type="match status" value="1"/>
</dbReference>
<dbReference type="InterPro" id="IPR036396">
    <property type="entry name" value="Cyt_P450_sf"/>
</dbReference>
<accession>A0A3D8T0W0</accession>
<dbReference type="GO" id="GO:0016705">
    <property type="term" value="F:oxidoreductase activity, acting on paired donors, with incorporation or reduction of molecular oxygen"/>
    <property type="evidence" value="ECO:0007669"/>
    <property type="project" value="InterPro"/>
</dbReference>
<evidence type="ECO:0008006" key="4">
    <source>
        <dbReference type="Google" id="ProtNLM"/>
    </source>
</evidence>
<dbReference type="AlphaFoldDB" id="A0A3D8T0W0"/>
<keyword evidence="1" id="KW-0479">Metal-binding</keyword>
<keyword evidence="3" id="KW-1185">Reference proteome</keyword>
<evidence type="ECO:0000313" key="3">
    <source>
        <dbReference type="Proteomes" id="UP000256328"/>
    </source>
</evidence>
<dbReference type="GO" id="GO:0004497">
    <property type="term" value="F:monooxygenase activity"/>
    <property type="evidence" value="ECO:0007669"/>
    <property type="project" value="InterPro"/>
</dbReference>
<dbReference type="PANTHER" id="PTHR24305">
    <property type="entry name" value="CYTOCHROME P450"/>
    <property type="match status" value="1"/>
</dbReference>
<dbReference type="CDD" id="cd11059">
    <property type="entry name" value="CYP_fungal"/>
    <property type="match status" value="1"/>
</dbReference>
<evidence type="ECO:0000256" key="1">
    <source>
        <dbReference type="PIRSR" id="PIRSR602401-1"/>
    </source>
</evidence>
<organism evidence="2 3">
    <name type="scientific">Coleophoma crateriformis</name>
    <dbReference type="NCBI Taxonomy" id="565419"/>
    <lineage>
        <taxon>Eukaryota</taxon>
        <taxon>Fungi</taxon>
        <taxon>Dikarya</taxon>
        <taxon>Ascomycota</taxon>
        <taxon>Pezizomycotina</taxon>
        <taxon>Leotiomycetes</taxon>
        <taxon>Helotiales</taxon>
        <taxon>Dermateaceae</taxon>
        <taxon>Coleophoma</taxon>
    </lineage>
</organism>
<dbReference type="SUPFAM" id="SSF48264">
    <property type="entry name" value="Cytochrome P450"/>
    <property type="match status" value="1"/>
</dbReference>
<feature type="binding site" description="axial binding residue" evidence="1">
    <location>
        <position position="418"/>
    </location>
    <ligand>
        <name>heme</name>
        <dbReference type="ChEBI" id="CHEBI:30413"/>
    </ligand>
    <ligandPart>
        <name>Fe</name>
        <dbReference type="ChEBI" id="CHEBI:18248"/>
    </ligandPart>
</feature>
<dbReference type="GO" id="GO:0005506">
    <property type="term" value="F:iron ion binding"/>
    <property type="evidence" value="ECO:0007669"/>
    <property type="project" value="InterPro"/>
</dbReference>
<dbReference type="Proteomes" id="UP000256328">
    <property type="component" value="Unassembled WGS sequence"/>
</dbReference>
<dbReference type="Gene3D" id="1.10.630.10">
    <property type="entry name" value="Cytochrome P450"/>
    <property type="match status" value="1"/>
</dbReference>
<dbReference type="InterPro" id="IPR002401">
    <property type="entry name" value="Cyt_P450_E_grp-I"/>
</dbReference>
<dbReference type="OrthoDB" id="1470350at2759"/>
<dbReference type="PRINTS" id="PR00463">
    <property type="entry name" value="EP450I"/>
</dbReference>
<keyword evidence="1" id="KW-0408">Iron</keyword>
<name>A0A3D8T0W0_9HELO</name>
<evidence type="ECO:0000313" key="2">
    <source>
        <dbReference type="EMBL" id="RDW92205.1"/>
    </source>
</evidence>
<gene>
    <name evidence="2" type="ORF">BP5796_01599</name>
</gene>
<proteinExistence type="predicted"/>
<comment type="cofactor">
    <cofactor evidence="1">
        <name>heme</name>
        <dbReference type="ChEBI" id="CHEBI:30413"/>
    </cofactor>
</comment>
<comment type="caution">
    <text evidence="2">The sequence shown here is derived from an EMBL/GenBank/DDBJ whole genome shotgun (WGS) entry which is preliminary data.</text>
</comment>
<dbReference type="PANTHER" id="PTHR24305:SF164">
    <property type="entry name" value="P450, PUTATIVE (EUROFUNG)-RELATED"/>
    <property type="match status" value="1"/>
</dbReference>
<protein>
    <recommendedName>
        <fullName evidence="4">Cytochrome P450</fullName>
    </recommendedName>
</protein>